<keyword evidence="4" id="KW-0732">Signal</keyword>
<feature type="chain" id="PRO_5029021400" evidence="4">
    <location>
        <begin position="23"/>
        <end position="818"/>
    </location>
</feature>
<dbReference type="Proteomes" id="UP000505355">
    <property type="component" value="Chromosome"/>
</dbReference>
<accession>A0A7D4PSB8</accession>
<dbReference type="KEGG" id="mmab:HQ865_03870"/>
<dbReference type="Gene3D" id="2.60.40.1120">
    <property type="entry name" value="Carboxypeptidase-like, regulatory domain"/>
    <property type="match status" value="1"/>
</dbReference>
<dbReference type="InterPro" id="IPR041700">
    <property type="entry name" value="OMP_b-brl_3"/>
</dbReference>
<dbReference type="AlphaFoldDB" id="A0A7D4PSB8"/>
<dbReference type="Gene3D" id="2.40.170.20">
    <property type="entry name" value="TonB-dependent receptor, beta-barrel domain"/>
    <property type="match status" value="1"/>
</dbReference>
<dbReference type="GO" id="GO:0009279">
    <property type="term" value="C:cell outer membrane"/>
    <property type="evidence" value="ECO:0007669"/>
    <property type="project" value="UniProtKB-SubCell"/>
</dbReference>
<organism evidence="6 7">
    <name type="scientific">Mucilaginibacter mali</name>
    <dbReference type="NCBI Taxonomy" id="2740462"/>
    <lineage>
        <taxon>Bacteria</taxon>
        <taxon>Pseudomonadati</taxon>
        <taxon>Bacteroidota</taxon>
        <taxon>Sphingobacteriia</taxon>
        <taxon>Sphingobacteriales</taxon>
        <taxon>Sphingobacteriaceae</taxon>
        <taxon>Mucilaginibacter</taxon>
    </lineage>
</organism>
<name>A0A7D4PSB8_9SPHI</name>
<dbReference type="GO" id="GO:0030246">
    <property type="term" value="F:carbohydrate binding"/>
    <property type="evidence" value="ECO:0007669"/>
    <property type="project" value="InterPro"/>
</dbReference>
<dbReference type="Pfam" id="PF13620">
    <property type="entry name" value="CarboxypepD_reg"/>
    <property type="match status" value="1"/>
</dbReference>
<dbReference type="PANTHER" id="PTHR40980">
    <property type="entry name" value="PLUG DOMAIN-CONTAINING PROTEIN"/>
    <property type="match status" value="1"/>
</dbReference>
<dbReference type="PANTHER" id="PTHR40980:SF4">
    <property type="entry name" value="TONB-DEPENDENT RECEPTOR-LIKE BETA-BARREL DOMAIN-CONTAINING PROTEIN"/>
    <property type="match status" value="1"/>
</dbReference>
<feature type="signal peptide" evidence="4">
    <location>
        <begin position="1"/>
        <end position="22"/>
    </location>
</feature>
<protein>
    <submittedName>
        <fullName evidence="6">TonB-dependent receptor</fullName>
    </submittedName>
</protein>
<proteinExistence type="predicted"/>
<dbReference type="Pfam" id="PF14905">
    <property type="entry name" value="OMP_b-brl_3"/>
    <property type="match status" value="1"/>
</dbReference>
<dbReference type="InterPro" id="IPR037066">
    <property type="entry name" value="Plug_dom_sf"/>
</dbReference>
<evidence type="ECO:0000256" key="3">
    <source>
        <dbReference type="ARBA" id="ARBA00023237"/>
    </source>
</evidence>
<gene>
    <name evidence="6" type="ORF">HQ865_03870</name>
</gene>
<evidence type="ECO:0000259" key="5">
    <source>
        <dbReference type="Pfam" id="PF14905"/>
    </source>
</evidence>
<sequence>MKTIITAIIAAWLSFALNLASAQTPQGKISGQVFDAAKQPAIAATIVLVRFKDSSTVKTTLADAQGRFVFDKIAAGDYRVNITAVGFQKYRSAKVALGETVPAIELPSINLKPGTSTLKEVAITAQKPFIELKADRTVVNVGASITNAGANALEALEKAPGIIVNDDGTISYKGKTGLQIMIDNKPSYLSGEALANYLRSLPASVLDQIELMPNPPAQYDASGTAGIINIKTKRFKIKGFNGSAAASVGRAKYMRTSESFNMNYRENKVNFFALAGYSAQNNYRRLDVGRTYFDALNSIKSSYTEVAFFNPSTQNTNVKTGMDYYVSPKTTLGVVLTGVMTTGDNYNPVNSFLRNKTGGLDSSIVANNNTNYNFKNGGINLNYSHQYDSLGRNITVDVDYIRYNNYRDQSFMSASYNTAGALGSKQDIIDNLPNIINIWSAKSDYTLPIDKKSKLAFGVKTSYVNTDNGANYFNIINNIQTIDYTRTNRFLYKENINAAYINYNKDFKRFSLQLGLRAENTRVNAHQLGNALGQDSSFVKNYTNLFPTGFVLYKLDSAGNNSLNLSYGRRIERPSYQDLNPFVIILDKYSAFSGNPFLRPQFVNVYQFSYSFKSKLILQASYNYVSDYQVEYDYQQGDIFFANRINLGSREETAFGAILNLEPVKWWKFYMDLEYNFARFKGQLGSVPINTPSNYAFMNTTSQFNLSHGWSSELNVFYVAPNHDSQFTHIARKQVNIGLAKKVLNNNGTIRLSARDLFKGNYSAGTINNIPGAAITYHNDNGNRSVNLAFSYNFGKSANIPKKRQTGSAEAEQNRAGN</sequence>
<keyword evidence="6" id="KW-0675">Receptor</keyword>
<dbReference type="InterPro" id="IPR036942">
    <property type="entry name" value="Beta-barrel_TonB_sf"/>
</dbReference>
<dbReference type="InterPro" id="IPR013784">
    <property type="entry name" value="Carb-bd-like_fold"/>
</dbReference>
<keyword evidence="2" id="KW-0472">Membrane</keyword>
<reference evidence="6 7" key="1">
    <citation type="submission" date="2020-05" db="EMBL/GenBank/DDBJ databases">
        <title>Mucilaginibacter mali sp. nov.</title>
        <authorList>
            <person name="Kim H.S."/>
            <person name="Lee K.C."/>
            <person name="Suh M.K."/>
            <person name="Kim J.-S."/>
            <person name="Han K.-I."/>
            <person name="Eom M.K."/>
            <person name="Shin Y.K."/>
            <person name="Lee J.-S."/>
        </authorList>
    </citation>
    <scope>NUCLEOTIDE SEQUENCE [LARGE SCALE GENOMIC DNA]</scope>
    <source>
        <strain evidence="6 7">G2-14</strain>
    </source>
</reference>
<evidence type="ECO:0000313" key="6">
    <source>
        <dbReference type="EMBL" id="QKJ28928.1"/>
    </source>
</evidence>
<evidence type="ECO:0000256" key="1">
    <source>
        <dbReference type="ARBA" id="ARBA00004442"/>
    </source>
</evidence>
<evidence type="ECO:0000256" key="4">
    <source>
        <dbReference type="SAM" id="SignalP"/>
    </source>
</evidence>
<dbReference type="SUPFAM" id="SSF49452">
    <property type="entry name" value="Starch-binding domain-like"/>
    <property type="match status" value="1"/>
</dbReference>
<dbReference type="SUPFAM" id="SSF56935">
    <property type="entry name" value="Porins"/>
    <property type="match status" value="1"/>
</dbReference>
<keyword evidence="3" id="KW-0998">Cell outer membrane</keyword>
<keyword evidence="7" id="KW-1185">Reference proteome</keyword>
<dbReference type="EMBL" id="CP054139">
    <property type="protein sequence ID" value="QKJ28928.1"/>
    <property type="molecule type" value="Genomic_DNA"/>
</dbReference>
<evidence type="ECO:0000313" key="7">
    <source>
        <dbReference type="Proteomes" id="UP000505355"/>
    </source>
</evidence>
<dbReference type="Gene3D" id="2.170.130.10">
    <property type="entry name" value="TonB-dependent receptor, plug domain"/>
    <property type="match status" value="1"/>
</dbReference>
<evidence type="ECO:0000256" key="2">
    <source>
        <dbReference type="ARBA" id="ARBA00023136"/>
    </source>
</evidence>
<comment type="subcellular location">
    <subcellularLocation>
        <location evidence="1">Cell outer membrane</location>
    </subcellularLocation>
</comment>
<dbReference type="RefSeq" id="WP_173413626.1">
    <property type="nucleotide sequence ID" value="NZ_CP054139.1"/>
</dbReference>
<feature type="domain" description="Outer membrane protein beta-barrel" evidence="5">
    <location>
        <begin position="385"/>
        <end position="792"/>
    </location>
</feature>